<protein>
    <submittedName>
        <fullName evidence="2">Polyketide cyclase</fullName>
    </submittedName>
</protein>
<feature type="domain" description="SnoaL-like" evidence="1">
    <location>
        <begin position="9"/>
        <end position="116"/>
    </location>
</feature>
<proteinExistence type="predicted"/>
<dbReference type="EMBL" id="QZFU01000019">
    <property type="protein sequence ID" value="RJO74738.1"/>
    <property type="molecule type" value="Genomic_DNA"/>
</dbReference>
<evidence type="ECO:0000259" key="1">
    <source>
        <dbReference type="Pfam" id="PF12680"/>
    </source>
</evidence>
<dbReference type="InterPro" id="IPR032710">
    <property type="entry name" value="NTF2-like_dom_sf"/>
</dbReference>
<accession>A0A3A4KFP2</accession>
<dbReference type="OrthoDB" id="9781757at2"/>
<dbReference type="AlphaFoldDB" id="A0A3A4KFP2"/>
<keyword evidence="3" id="KW-1185">Reference proteome</keyword>
<gene>
    <name evidence="2" type="ORF">D5S18_14850</name>
</gene>
<organism evidence="2 3">
    <name type="scientific">Nocardia panacis</name>
    <dbReference type="NCBI Taxonomy" id="2340916"/>
    <lineage>
        <taxon>Bacteria</taxon>
        <taxon>Bacillati</taxon>
        <taxon>Actinomycetota</taxon>
        <taxon>Actinomycetes</taxon>
        <taxon>Mycobacteriales</taxon>
        <taxon>Nocardiaceae</taxon>
        <taxon>Nocardia</taxon>
    </lineage>
</organism>
<evidence type="ECO:0000313" key="3">
    <source>
        <dbReference type="Proteomes" id="UP000266677"/>
    </source>
</evidence>
<dbReference type="SUPFAM" id="SSF54427">
    <property type="entry name" value="NTF2-like"/>
    <property type="match status" value="1"/>
</dbReference>
<dbReference type="InterPro" id="IPR037401">
    <property type="entry name" value="SnoaL-like"/>
</dbReference>
<dbReference type="Pfam" id="PF12680">
    <property type="entry name" value="SnoaL_2"/>
    <property type="match status" value="1"/>
</dbReference>
<comment type="caution">
    <text evidence="2">The sequence shown here is derived from an EMBL/GenBank/DDBJ whole genome shotgun (WGS) entry which is preliminary data.</text>
</comment>
<dbReference type="Proteomes" id="UP000266677">
    <property type="component" value="Unassembled WGS sequence"/>
</dbReference>
<name>A0A3A4KFP2_9NOCA</name>
<dbReference type="Gene3D" id="3.10.450.50">
    <property type="match status" value="1"/>
</dbReference>
<evidence type="ECO:0000313" key="2">
    <source>
        <dbReference type="EMBL" id="RJO74738.1"/>
    </source>
</evidence>
<sequence length="135" mass="14799">MSTPTEIAAKLYDALARHDALATHDLLTDDFEGTVSAGMPLGVGGHHHGPTAMVKDVWGRVAAAYDIHVDPIEYLHVDHHRVVVTGRYWGTARSGHGDVDAAFAHIITTRDDRITALTQITDTRRWNTPQPDDAQ</sequence>
<dbReference type="RefSeq" id="WP_120041340.1">
    <property type="nucleotide sequence ID" value="NZ_QZFU01000019.1"/>
</dbReference>
<reference evidence="2 3" key="1">
    <citation type="submission" date="2018-09" db="EMBL/GenBank/DDBJ databases">
        <title>YIM PH21274 draft genome.</title>
        <authorList>
            <person name="Miao C."/>
        </authorList>
    </citation>
    <scope>NUCLEOTIDE SEQUENCE [LARGE SCALE GENOMIC DNA]</scope>
    <source>
        <strain evidence="2 3">YIM PH 21724</strain>
    </source>
</reference>